<proteinExistence type="inferred from homology"/>
<dbReference type="AlphaFoldDB" id="A0A5C2S268"/>
<dbReference type="PANTHER" id="PTHR14490:SF5">
    <property type="entry name" value="PROTEIN KRI1 HOMOLOG"/>
    <property type="match status" value="1"/>
</dbReference>
<comment type="similarity">
    <text evidence="1">Belongs to the KRI1 family.</text>
</comment>
<feature type="region of interest" description="Disordered" evidence="2">
    <location>
        <begin position="447"/>
        <end position="526"/>
    </location>
</feature>
<evidence type="ECO:0000256" key="2">
    <source>
        <dbReference type="SAM" id="MobiDB-lite"/>
    </source>
</evidence>
<dbReference type="Pfam" id="PF12936">
    <property type="entry name" value="Kri1_C"/>
    <property type="match status" value="1"/>
</dbReference>
<dbReference type="OrthoDB" id="10252032at2759"/>
<gene>
    <name evidence="4" type="ORF">L227DRAFT_551875</name>
</gene>
<protein>
    <submittedName>
        <fullName evidence="4">Krr1-domain-containing protein</fullName>
    </submittedName>
</protein>
<keyword evidence="5" id="KW-1185">Reference proteome</keyword>
<feature type="compositionally biased region" description="Acidic residues" evidence="2">
    <location>
        <begin position="299"/>
        <end position="319"/>
    </location>
</feature>
<name>A0A5C2S268_9APHY</name>
<feature type="compositionally biased region" description="Basic residues" evidence="2">
    <location>
        <begin position="231"/>
        <end position="246"/>
    </location>
</feature>
<feature type="compositionally biased region" description="Basic and acidic residues" evidence="2">
    <location>
        <begin position="279"/>
        <end position="289"/>
    </location>
</feature>
<feature type="domain" description="Kri1-like C-terminal" evidence="3">
    <location>
        <begin position="531"/>
        <end position="615"/>
    </location>
</feature>
<dbReference type="GO" id="GO:0030686">
    <property type="term" value="C:90S preribosome"/>
    <property type="evidence" value="ECO:0007669"/>
    <property type="project" value="TreeGrafter"/>
</dbReference>
<dbReference type="GO" id="GO:0005730">
    <property type="term" value="C:nucleolus"/>
    <property type="evidence" value="ECO:0007669"/>
    <property type="project" value="TreeGrafter"/>
</dbReference>
<reference evidence="4" key="1">
    <citation type="journal article" date="2018" name="Genome Biol. Evol.">
        <title>Genomics and development of Lentinus tigrinus, a white-rot wood-decaying mushroom with dimorphic fruiting bodies.</title>
        <authorList>
            <person name="Wu B."/>
            <person name="Xu Z."/>
            <person name="Knudson A."/>
            <person name="Carlson A."/>
            <person name="Chen N."/>
            <person name="Kovaka S."/>
            <person name="LaButti K."/>
            <person name="Lipzen A."/>
            <person name="Pennachio C."/>
            <person name="Riley R."/>
            <person name="Schakwitz W."/>
            <person name="Umezawa K."/>
            <person name="Ohm R.A."/>
            <person name="Grigoriev I.V."/>
            <person name="Nagy L.G."/>
            <person name="Gibbons J."/>
            <person name="Hibbett D."/>
        </authorList>
    </citation>
    <scope>NUCLEOTIDE SEQUENCE [LARGE SCALE GENOMIC DNA]</scope>
    <source>
        <strain evidence="4">ALCF2SS1-6</strain>
    </source>
</reference>
<feature type="region of interest" description="Disordered" evidence="2">
    <location>
        <begin position="86"/>
        <end position="148"/>
    </location>
</feature>
<feature type="compositionally biased region" description="Basic and acidic residues" evidence="2">
    <location>
        <begin position="615"/>
        <end position="632"/>
    </location>
</feature>
<feature type="compositionally biased region" description="Acidic residues" evidence="2">
    <location>
        <begin position="43"/>
        <end position="64"/>
    </location>
</feature>
<feature type="region of interest" description="Disordered" evidence="2">
    <location>
        <begin position="205"/>
        <end position="253"/>
    </location>
</feature>
<feature type="region of interest" description="Disordered" evidence="2">
    <location>
        <begin position="35"/>
        <end position="70"/>
    </location>
</feature>
<dbReference type="EMBL" id="ML122280">
    <property type="protein sequence ID" value="RPD57542.1"/>
    <property type="molecule type" value="Genomic_DNA"/>
</dbReference>
<dbReference type="Proteomes" id="UP000313359">
    <property type="component" value="Unassembled WGS sequence"/>
</dbReference>
<evidence type="ECO:0000256" key="1">
    <source>
        <dbReference type="ARBA" id="ARBA00007473"/>
    </source>
</evidence>
<organism evidence="4 5">
    <name type="scientific">Lentinus tigrinus ALCF2SS1-6</name>
    <dbReference type="NCBI Taxonomy" id="1328759"/>
    <lineage>
        <taxon>Eukaryota</taxon>
        <taxon>Fungi</taxon>
        <taxon>Dikarya</taxon>
        <taxon>Basidiomycota</taxon>
        <taxon>Agaricomycotina</taxon>
        <taxon>Agaricomycetes</taxon>
        <taxon>Polyporales</taxon>
        <taxon>Polyporaceae</taxon>
        <taxon>Lentinus</taxon>
    </lineage>
</organism>
<feature type="region of interest" description="Disordered" evidence="2">
    <location>
        <begin position="332"/>
        <end position="370"/>
    </location>
</feature>
<accession>A0A5C2S268</accession>
<evidence type="ECO:0000313" key="5">
    <source>
        <dbReference type="Proteomes" id="UP000313359"/>
    </source>
</evidence>
<sequence>MLSDDSDFEDIHTLTINEHYAKAFEHKKEREELAKLKEKYGSDVDENDEEDSEEDESEDEEGEELTPAMDAAILRTLARIKRKDPSIYESEKDVFEEERQKTGELRLGRARKDKSKPLTMRQHALASALEEASGSRTPSPEPLTHVEEQSKLRDETIAAFHTAVGDEAGDEAEDDFLVLREKTKDEIEKEDEEYRAYLQREVGEDLSELITIEREAGEGAQQPEEPEGEKPKKKSKKEKKKAKSGKSKQDEDQEFLMNYILNRGWIDQSARRLPTYKEITGKGKGRADAEDNASGSGSDSEDEGGDGEQPSIDDDEFDEVADRFESSYNFRFEEPGAAEIARHPRNLDSLVRRQDTSRKEAREKRKARKEEELLKKKEEVNRLKALKMKELRAKLERIGHEGGKKVDESKALQELDLEGDWDPDAHDRQMAQLYANDAAEFGADDIIDDEKPTWDDDIDIGDIVPPEALEDGEDVDGEVLSKKKKKKKKKKGGEDAVDEGGVNVDEMDADIEHPAQDDEEWDGTEEMRRQKLEEYMDEIYGLDFNDMVAGMPTRFRYVKVEPQTFGLTPAEILMATDAELNTFMGIKKYAPYRKEGKGRTWDGQRVARLQELKAKLKERGVDGASKHAEEKVKKRKGKKERMREKAAAAATEQGGDEEDGGDKQDGGDEAEVKRPKEKKRKRDADAEEGEGLDTGAGEGAKKKRRRHRKTAAAASS</sequence>
<dbReference type="InterPro" id="IPR018034">
    <property type="entry name" value="Kri1"/>
</dbReference>
<feature type="region of interest" description="Disordered" evidence="2">
    <location>
        <begin position="277"/>
        <end position="320"/>
    </location>
</feature>
<dbReference type="STRING" id="1328759.A0A5C2S268"/>
<feature type="compositionally biased region" description="Basic and acidic residues" evidence="2">
    <location>
        <begin position="340"/>
        <end position="370"/>
    </location>
</feature>
<evidence type="ECO:0000313" key="4">
    <source>
        <dbReference type="EMBL" id="RPD57542.1"/>
    </source>
</evidence>
<dbReference type="PANTHER" id="PTHR14490">
    <property type="entry name" value="ZINC FINGER, ZZ TYPE"/>
    <property type="match status" value="1"/>
</dbReference>
<feature type="compositionally biased region" description="Acidic residues" evidence="2">
    <location>
        <begin position="468"/>
        <end position="477"/>
    </location>
</feature>
<feature type="compositionally biased region" description="Basic residues" evidence="2">
    <location>
        <begin position="482"/>
        <end position="491"/>
    </location>
</feature>
<dbReference type="InterPro" id="IPR024626">
    <property type="entry name" value="Kri1-like_C"/>
</dbReference>
<feature type="compositionally biased region" description="Basic residues" evidence="2">
    <location>
        <begin position="701"/>
        <end position="710"/>
    </location>
</feature>
<dbReference type="Pfam" id="PF05178">
    <property type="entry name" value="Kri1"/>
    <property type="match status" value="1"/>
</dbReference>
<feature type="compositionally biased region" description="Basic and acidic residues" evidence="2">
    <location>
        <begin position="86"/>
        <end position="107"/>
    </location>
</feature>
<feature type="compositionally biased region" description="Basic and acidic residues" evidence="2">
    <location>
        <begin position="661"/>
        <end position="674"/>
    </location>
</feature>
<evidence type="ECO:0000259" key="3">
    <source>
        <dbReference type="Pfam" id="PF12936"/>
    </source>
</evidence>
<dbReference type="GO" id="GO:0000447">
    <property type="term" value="P:endonucleolytic cleavage in ITS1 to separate SSU-rRNA from 5.8S rRNA and LSU-rRNA from tricistronic rRNA transcript (SSU-rRNA, 5.8S rRNA, LSU-rRNA)"/>
    <property type="evidence" value="ECO:0007669"/>
    <property type="project" value="TreeGrafter"/>
</dbReference>
<feature type="region of interest" description="Disordered" evidence="2">
    <location>
        <begin position="615"/>
        <end position="716"/>
    </location>
</feature>